<gene>
    <name evidence="1" type="ORF">RHMOL_Rhmol07G0226600</name>
</gene>
<protein>
    <submittedName>
        <fullName evidence="1">Uncharacterized protein</fullName>
    </submittedName>
</protein>
<dbReference type="EMBL" id="CM046394">
    <property type="protein sequence ID" value="KAI8547834.1"/>
    <property type="molecule type" value="Genomic_DNA"/>
</dbReference>
<keyword evidence="2" id="KW-1185">Reference proteome</keyword>
<comment type="caution">
    <text evidence="1">The sequence shown here is derived from an EMBL/GenBank/DDBJ whole genome shotgun (WGS) entry which is preliminary data.</text>
</comment>
<accession>A0ACC0N4N0</accession>
<dbReference type="Proteomes" id="UP001062846">
    <property type="component" value="Chromosome 7"/>
</dbReference>
<evidence type="ECO:0000313" key="1">
    <source>
        <dbReference type="EMBL" id="KAI8547834.1"/>
    </source>
</evidence>
<evidence type="ECO:0000313" key="2">
    <source>
        <dbReference type="Proteomes" id="UP001062846"/>
    </source>
</evidence>
<proteinExistence type="predicted"/>
<name>A0ACC0N4N0_RHOML</name>
<sequence>MAVQWLLVCHGLVTLLVVISFLCGQWPIFQGTFIERIHYFIAFGLYDYFRRIVGYVCGSRGTDAVLSIENYCCDRPNPILQIIYLAIIGATYYIIVKTSFMYIPGYYLSEIHRYTSLLAVAVGILLFLLASFSDPGTVNAENVSLYLSAYPYDNMIYSEKECSTCKILKPARSKHCSVCNRCVARFDHHCGWMNNCIGERNTRYFIAFLLWMKSISNCALFYCLYGVDHPHLCVTWTWGQFSSAVFPSCLRAFHAHHRGSIHSPGYSQTTTYACKTYKWFHRHFLLCIYGTVAIGLILAGQVKEFKVIYILKVYYGIENSFWSLAPHVVQWLLASYNNQILLMVFLAIVSLLLSGFFGYHAHLCLTNTTTNETFKWEEYVSWQTKVHEAKASDAALDASISGLSKERKPPVSKWKAFFRRSRLEDVQIVKDNFYDKGPFQNLHEIVFPLSTRPPFSQAKSKLG</sequence>
<organism evidence="1 2">
    <name type="scientific">Rhododendron molle</name>
    <name type="common">Chinese azalea</name>
    <name type="synonym">Azalea mollis</name>
    <dbReference type="NCBI Taxonomy" id="49168"/>
    <lineage>
        <taxon>Eukaryota</taxon>
        <taxon>Viridiplantae</taxon>
        <taxon>Streptophyta</taxon>
        <taxon>Embryophyta</taxon>
        <taxon>Tracheophyta</taxon>
        <taxon>Spermatophyta</taxon>
        <taxon>Magnoliopsida</taxon>
        <taxon>eudicotyledons</taxon>
        <taxon>Gunneridae</taxon>
        <taxon>Pentapetalae</taxon>
        <taxon>asterids</taxon>
        <taxon>Ericales</taxon>
        <taxon>Ericaceae</taxon>
        <taxon>Ericoideae</taxon>
        <taxon>Rhodoreae</taxon>
        <taxon>Rhododendron</taxon>
    </lineage>
</organism>
<reference evidence="1" key="1">
    <citation type="submission" date="2022-02" db="EMBL/GenBank/DDBJ databases">
        <title>Plant Genome Project.</title>
        <authorList>
            <person name="Zhang R.-G."/>
        </authorList>
    </citation>
    <scope>NUCLEOTIDE SEQUENCE</scope>
    <source>
        <strain evidence="1">AT1</strain>
    </source>
</reference>